<comment type="caution">
    <text evidence="2">The sequence shown here is derived from an EMBL/GenBank/DDBJ whole genome shotgun (WGS) entry which is preliminary data.</text>
</comment>
<accession>A0A9D3WMJ0</accession>
<evidence type="ECO:0000313" key="3">
    <source>
        <dbReference type="Proteomes" id="UP000828251"/>
    </source>
</evidence>
<evidence type="ECO:0000313" key="2">
    <source>
        <dbReference type="EMBL" id="KAH1131303.1"/>
    </source>
</evidence>
<dbReference type="Pfam" id="PF13966">
    <property type="entry name" value="zf-RVT"/>
    <property type="match status" value="1"/>
</dbReference>
<reference evidence="2 3" key="1">
    <citation type="journal article" date="2021" name="Plant Biotechnol. J.">
        <title>Multi-omics assisted identification of the key and species-specific regulatory components of drought-tolerant mechanisms in Gossypium stocksii.</title>
        <authorList>
            <person name="Yu D."/>
            <person name="Ke L."/>
            <person name="Zhang D."/>
            <person name="Wu Y."/>
            <person name="Sun Y."/>
            <person name="Mei J."/>
            <person name="Sun J."/>
            <person name="Sun Y."/>
        </authorList>
    </citation>
    <scope>NUCLEOTIDE SEQUENCE [LARGE SCALE GENOMIC DNA]</scope>
    <source>
        <strain evidence="3">cv. E1</strain>
        <tissue evidence="2">Leaf</tissue>
    </source>
</reference>
<organism evidence="2 3">
    <name type="scientific">Gossypium stocksii</name>
    <dbReference type="NCBI Taxonomy" id="47602"/>
    <lineage>
        <taxon>Eukaryota</taxon>
        <taxon>Viridiplantae</taxon>
        <taxon>Streptophyta</taxon>
        <taxon>Embryophyta</taxon>
        <taxon>Tracheophyta</taxon>
        <taxon>Spermatophyta</taxon>
        <taxon>Magnoliopsida</taxon>
        <taxon>eudicotyledons</taxon>
        <taxon>Gunneridae</taxon>
        <taxon>Pentapetalae</taxon>
        <taxon>rosids</taxon>
        <taxon>malvids</taxon>
        <taxon>Malvales</taxon>
        <taxon>Malvaceae</taxon>
        <taxon>Malvoideae</taxon>
        <taxon>Gossypium</taxon>
    </lineage>
</organism>
<dbReference type="InterPro" id="IPR026960">
    <property type="entry name" value="RVT-Znf"/>
</dbReference>
<dbReference type="OrthoDB" id="970342at2759"/>
<sequence length="240" mass="27120">MADCRYALDKIWNLKVPPKVKSFLWLVSIDRIPTKEFLGKRGVKIGHSGSGCPWCEREQETLVKWRPFVDFADFFSFCNNVSYKGIVKSLWLISVSAGCWSAWLARNELMFDRRWPKMSSLVFLLKIRALMWVRAVYDELKVNEKIWWVCPIRSWSGGKKSGIRGCFWCPPCFGGVKFNVYGMESEGEVGCGGVLRNSDGVVRAVFLGPSVATESSAMEVGAVCLALEVFQEMGWMGSVL</sequence>
<evidence type="ECO:0000259" key="1">
    <source>
        <dbReference type="Pfam" id="PF13966"/>
    </source>
</evidence>
<dbReference type="EMBL" id="JAIQCV010000001">
    <property type="protein sequence ID" value="KAH1131303.1"/>
    <property type="molecule type" value="Genomic_DNA"/>
</dbReference>
<dbReference type="Proteomes" id="UP000828251">
    <property type="component" value="Unassembled WGS sequence"/>
</dbReference>
<name>A0A9D3WMJ0_9ROSI</name>
<protein>
    <recommendedName>
        <fullName evidence="1">Reverse transcriptase zinc-binding domain-containing protein</fullName>
    </recommendedName>
</protein>
<keyword evidence="3" id="KW-1185">Reference proteome</keyword>
<dbReference type="AlphaFoldDB" id="A0A9D3WMJ0"/>
<proteinExistence type="predicted"/>
<feature type="domain" description="Reverse transcriptase zinc-binding" evidence="1">
    <location>
        <begin position="9"/>
        <end position="62"/>
    </location>
</feature>
<gene>
    <name evidence="2" type="ORF">J1N35_002681</name>
</gene>